<feature type="domain" description="Helix-turn-helix" evidence="1">
    <location>
        <begin position="18"/>
        <end position="64"/>
    </location>
</feature>
<evidence type="ECO:0000313" key="3">
    <source>
        <dbReference type="Proteomes" id="UP000319986"/>
    </source>
</evidence>
<dbReference type="InterPro" id="IPR041657">
    <property type="entry name" value="HTH_17"/>
</dbReference>
<dbReference type="InterPro" id="IPR009061">
    <property type="entry name" value="DNA-bd_dom_put_sf"/>
</dbReference>
<dbReference type="Gene3D" id="1.10.10.10">
    <property type="entry name" value="Winged helix-like DNA-binding domain superfamily/Winged helix DNA-binding domain"/>
    <property type="match status" value="1"/>
</dbReference>
<dbReference type="Proteomes" id="UP000319986">
    <property type="component" value="Unassembled WGS sequence"/>
</dbReference>
<comment type="caution">
    <text evidence="2">The sequence shown here is derived from an EMBL/GenBank/DDBJ whole genome shotgun (WGS) entry which is preliminary data.</text>
</comment>
<proteinExistence type="predicted"/>
<protein>
    <recommendedName>
        <fullName evidence="1">Helix-turn-helix domain-containing protein</fullName>
    </recommendedName>
</protein>
<dbReference type="InterPro" id="IPR036388">
    <property type="entry name" value="WH-like_DNA-bd_sf"/>
</dbReference>
<organism evidence="2 3">
    <name type="scientific">Corynebacterium variabile</name>
    <dbReference type="NCBI Taxonomy" id="1727"/>
    <lineage>
        <taxon>Bacteria</taxon>
        <taxon>Bacillati</taxon>
        <taxon>Actinomycetota</taxon>
        <taxon>Actinomycetes</taxon>
        <taxon>Mycobacteriales</taxon>
        <taxon>Corynebacteriaceae</taxon>
        <taxon>Corynebacterium</taxon>
    </lineage>
</organism>
<gene>
    <name evidence="2" type="ORF">CVA01_24990</name>
</gene>
<accession>A0A4Y4C2E5</accession>
<dbReference type="EMBL" id="BJNT01000021">
    <property type="protein sequence ID" value="GEC87185.1"/>
    <property type="molecule type" value="Genomic_DNA"/>
</dbReference>
<dbReference type="AlphaFoldDB" id="A0A4Y4C2E5"/>
<evidence type="ECO:0000313" key="2">
    <source>
        <dbReference type="EMBL" id="GEC87185.1"/>
    </source>
</evidence>
<reference evidence="2 3" key="1">
    <citation type="submission" date="2019-06" db="EMBL/GenBank/DDBJ databases">
        <title>Whole genome shotgun sequence of Corynebacterium variabile NBRC 15286.</title>
        <authorList>
            <person name="Hosoyama A."/>
            <person name="Uohara A."/>
            <person name="Ohji S."/>
            <person name="Ichikawa N."/>
        </authorList>
    </citation>
    <scope>NUCLEOTIDE SEQUENCE [LARGE SCALE GENOMIC DNA]</scope>
    <source>
        <strain evidence="2 3">NBRC 15286</strain>
    </source>
</reference>
<name>A0A4Y4C2E5_9CORY</name>
<dbReference type="SUPFAM" id="SSF46955">
    <property type="entry name" value="Putative DNA-binding domain"/>
    <property type="match status" value="1"/>
</dbReference>
<dbReference type="Pfam" id="PF12728">
    <property type="entry name" value="HTH_17"/>
    <property type="match status" value="1"/>
</dbReference>
<evidence type="ECO:0000259" key="1">
    <source>
        <dbReference type="Pfam" id="PF12728"/>
    </source>
</evidence>
<dbReference type="GeneID" id="94554056"/>
<dbReference type="RefSeq" id="WP_141331108.1">
    <property type="nucleotide sequence ID" value="NZ_BJNT01000021.1"/>
</dbReference>
<sequence>MTDLDSLSGIDLAGRHVLNQKEAAQFLGVSVDTIRRRTNDGTLDCYRLGPCGKERLYRVSDLLAALVLIPTAGTIAAGR</sequence>